<feature type="transmembrane region" description="Helical" evidence="1">
    <location>
        <begin position="297"/>
        <end position="318"/>
    </location>
</feature>
<reference evidence="5 6" key="1">
    <citation type="submission" date="2018-11" db="EMBL/GenBank/DDBJ databases">
        <title>Genomes From Bacteria Associated with the Canine Oral Cavity: a Test Case for Automated Genome-Based Taxonomic Assignment.</title>
        <authorList>
            <person name="Coil D.A."/>
            <person name="Jospin G."/>
            <person name="Darling A.E."/>
            <person name="Wallis C."/>
            <person name="Davis I.J."/>
            <person name="Harris S."/>
            <person name="Eisen J.A."/>
            <person name="Holcombe L.J."/>
            <person name="O'Flynn C."/>
        </authorList>
    </citation>
    <scope>NUCLEOTIDE SEQUENCE [LARGE SCALE GENOMIC DNA]</scope>
    <source>
        <strain evidence="5 6">OH1047_COT-310</strain>
    </source>
</reference>
<evidence type="ECO:0000256" key="2">
    <source>
        <dbReference type="SAM" id="SignalP"/>
    </source>
</evidence>
<dbReference type="InterPro" id="IPR025178">
    <property type="entry name" value="Lnb_N"/>
</dbReference>
<keyword evidence="1" id="KW-1133">Transmembrane helix</keyword>
<sequence length="406" mass="46565">MKHFSSILLRFVFVALLLPVATLQATTTENNAPEDSTRISLLTCAAGGEIYYLFGHTAIRYENFTRGVDVVFNYGVFDFNTPNFTFRFALGDTYYQLGVTEYRYFANEYTALGRDVWQQTLNLTYGEKEHLFRRLQENYKPENRMYLYNFFYDNCATRPRDQIEHAIDGTLRYAENMTDSNTGISFRDLLHKYSEGHPWARFGMDLCMGSKADKPISRREMMFVPFYLQEHFSKAQITDRQGRTRPLVASEKKIVLTGKTPADFRTGGITPMQSALLLLTVMAGITLWGVSRRKSLWGIDLILFAAAGTAGCILAFLALFSQHPAVSPNYLLFVFHPLHLLCLPSMLIRVKRKKASRYMRANFIVLTLFIALWVIIPQEFPLTVLPLALCLLIRSGSNLFLTYKKK</sequence>
<gene>
    <name evidence="5" type="ORF">EII33_06035</name>
</gene>
<feature type="domain" description="Lnb-like transmembrane" evidence="4">
    <location>
        <begin position="266"/>
        <end position="406"/>
    </location>
</feature>
<feature type="transmembrane region" description="Helical" evidence="1">
    <location>
        <begin position="360"/>
        <end position="376"/>
    </location>
</feature>
<feature type="signal peptide" evidence="2">
    <location>
        <begin position="1"/>
        <end position="25"/>
    </location>
</feature>
<comment type="caution">
    <text evidence="5">The sequence shown here is derived from an EMBL/GenBank/DDBJ whole genome shotgun (WGS) entry which is preliminary data.</text>
</comment>
<protein>
    <submittedName>
        <fullName evidence="5">DUF4105 domain-containing protein</fullName>
    </submittedName>
</protein>
<evidence type="ECO:0000313" key="6">
    <source>
        <dbReference type="Proteomes" id="UP000279562"/>
    </source>
</evidence>
<keyword evidence="2" id="KW-0732">Signal</keyword>
<dbReference type="Pfam" id="PF13387">
    <property type="entry name" value="Lnb_N"/>
    <property type="match status" value="1"/>
</dbReference>
<feature type="chain" id="PRO_5017952336" evidence="2">
    <location>
        <begin position="26"/>
        <end position="406"/>
    </location>
</feature>
<organism evidence="5 6">
    <name type="scientific">Prevotella heparinolytica</name>
    <dbReference type="NCBI Taxonomy" id="28113"/>
    <lineage>
        <taxon>Bacteria</taxon>
        <taxon>Pseudomonadati</taxon>
        <taxon>Bacteroidota</taxon>
        <taxon>Bacteroidia</taxon>
        <taxon>Bacteroidales</taxon>
        <taxon>Bacteroidaceae</taxon>
        <taxon>Bacteroides</taxon>
    </lineage>
</organism>
<evidence type="ECO:0000259" key="3">
    <source>
        <dbReference type="Pfam" id="PF13387"/>
    </source>
</evidence>
<feature type="transmembrane region" description="Helical" evidence="1">
    <location>
        <begin position="272"/>
        <end position="290"/>
    </location>
</feature>
<dbReference type="EMBL" id="RQYF01000018">
    <property type="protein sequence ID" value="RRD91971.1"/>
    <property type="molecule type" value="Genomic_DNA"/>
</dbReference>
<proteinExistence type="predicted"/>
<keyword evidence="6" id="KW-1185">Reference proteome</keyword>
<dbReference type="AlphaFoldDB" id="A0A3P2A9C5"/>
<name>A0A3P2A9C5_9BACE</name>
<feature type="domain" description="Lnb N-terminal periplasmic" evidence="3">
    <location>
        <begin position="32"/>
        <end position="174"/>
    </location>
</feature>
<keyword evidence="1" id="KW-0472">Membrane</keyword>
<dbReference type="InterPro" id="IPR057436">
    <property type="entry name" value="5TMH_Lnb"/>
</dbReference>
<accession>A0A3P2A9C5</accession>
<keyword evidence="1" id="KW-0812">Transmembrane</keyword>
<evidence type="ECO:0000259" key="4">
    <source>
        <dbReference type="Pfam" id="PF25221"/>
    </source>
</evidence>
<evidence type="ECO:0000313" key="5">
    <source>
        <dbReference type="EMBL" id="RRD91971.1"/>
    </source>
</evidence>
<feature type="transmembrane region" description="Helical" evidence="1">
    <location>
        <begin position="330"/>
        <end position="348"/>
    </location>
</feature>
<dbReference type="Pfam" id="PF25221">
    <property type="entry name" value="5TMH_Lnb"/>
    <property type="match status" value="1"/>
</dbReference>
<dbReference type="RefSeq" id="WP_125238938.1">
    <property type="nucleotide sequence ID" value="NZ_JBGYUJ010000211.1"/>
</dbReference>
<feature type="transmembrane region" description="Helical" evidence="1">
    <location>
        <begin position="382"/>
        <end position="401"/>
    </location>
</feature>
<evidence type="ECO:0000256" key="1">
    <source>
        <dbReference type="SAM" id="Phobius"/>
    </source>
</evidence>
<dbReference type="Proteomes" id="UP000279562">
    <property type="component" value="Unassembled WGS sequence"/>
</dbReference>